<keyword evidence="6" id="KW-0732">Signal</keyword>
<dbReference type="InterPro" id="IPR041823">
    <property type="entry name" value="YHR202W_N"/>
</dbReference>
<dbReference type="CDD" id="cd07407">
    <property type="entry name" value="MPP_YHR202W_N"/>
    <property type="match status" value="1"/>
</dbReference>
<dbReference type="Gene3D" id="3.90.780.10">
    <property type="entry name" value="5'-Nucleotidase, C-terminal domain"/>
    <property type="match status" value="2"/>
</dbReference>
<dbReference type="GO" id="GO:0009166">
    <property type="term" value="P:nucleotide catabolic process"/>
    <property type="evidence" value="ECO:0007669"/>
    <property type="project" value="InterPro"/>
</dbReference>
<feature type="domain" description="Protein arginine N-methyltransferase" evidence="9">
    <location>
        <begin position="846"/>
        <end position="1008"/>
    </location>
</feature>
<dbReference type="GO" id="GO:0005576">
    <property type="term" value="C:extracellular region"/>
    <property type="evidence" value="ECO:0007669"/>
    <property type="project" value="UniProtKB-ARBA"/>
</dbReference>
<dbReference type="CDD" id="cd02440">
    <property type="entry name" value="AdoMet_MTases"/>
    <property type="match status" value="1"/>
</dbReference>
<feature type="chain" id="PRO_5018265718" evidence="6">
    <location>
        <begin position="18"/>
        <end position="1025"/>
    </location>
</feature>
<feature type="region of interest" description="Disordered" evidence="5">
    <location>
        <begin position="496"/>
        <end position="526"/>
    </location>
</feature>
<dbReference type="InterPro" id="IPR025799">
    <property type="entry name" value="Arg_MeTrfase"/>
</dbReference>
<dbReference type="FunFam" id="3.60.21.10:FF:000043">
    <property type="entry name" value="Ser/Thr protein phosphatase family"/>
    <property type="match status" value="1"/>
</dbReference>
<keyword evidence="2 4" id="KW-0808">Transferase</keyword>
<dbReference type="Pfam" id="PF00149">
    <property type="entry name" value="Metallophos"/>
    <property type="match status" value="1"/>
</dbReference>
<dbReference type="SUPFAM" id="SSF55816">
    <property type="entry name" value="5'-nucleotidase (syn. UDP-sugar hydrolase), C-terminal domain"/>
    <property type="match status" value="1"/>
</dbReference>
<dbReference type="OrthoDB" id="7722975at2759"/>
<dbReference type="FunFam" id="3.40.50.150:FF:000050">
    <property type="entry name" value="Hnrnp arginine n-methyltransferase"/>
    <property type="match status" value="1"/>
</dbReference>
<dbReference type="InterPro" id="IPR004843">
    <property type="entry name" value="Calcineurin-like_PHP"/>
</dbReference>
<dbReference type="InterPro" id="IPR036907">
    <property type="entry name" value="5'-Nucleotdase_C_sf"/>
</dbReference>
<keyword evidence="1 4" id="KW-0489">Methyltransferase</keyword>
<dbReference type="Gene3D" id="3.60.21.10">
    <property type="match status" value="1"/>
</dbReference>
<evidence type="ECO:0000313" key="11">
    <source>
        <dbReference type="Proteomes" id="UP000265663"/>
    </source>
</evidence>
<evidence type="ECO:0000259" key="9">
    <source>
        <dbReference type="Pfam" id="PF22528"/>
    </source>
</evidence>
<dbReference type="InterPro" id="IPR029063">
    <property type="entry name" value="SAM-dependent_MTases_sf"/>
</dbReference>
<reference evidence="10 11" key="1">
    <citation type="journal article" date="2014" name="PLoS ONE">
        <title>De novo Genome Assembly of the Fungal Plant Pathogen Pyrenophora semeniperda.</title>
        <authorList>
            <person name="Soliai M.M."/>
            <person name="Meyer S.E."/>
            <person name="Udall J.A."/>
            <person name="Elzinga D.E."/>
            <person name="Hermansen R.A."/>
            <person name="Bodily P.M."/>
            <person name="Hart A.A."/>
            <person name="Coleman C.E."/>
        </authorList>
    </citation>
    <scope>NUCLEOTIDE SEQUENCE [LARGE SCALE GENOMIC DNA]</scope>
    <source>
        <strain evidence="10 11">CCB06</strain>
        <tissue evidence="10">Mycelium</tissue>
    </source>
</reference>
<dbReference type="PROSITE" id="PS51678">
    <property type="entry name" value="SAM_MT_PRMT"/>
    <property type="match status" value="1"/>
</dbReference>
<feature type="signal peptide" evidence="6">
    <location>
        <begin position="1"/>
        <end position="17"/>
    </location>
</feature>
<dbReference type="PANTHER" id="PTHR11006:SF53">
    <property type="entry name" value="PROTEIN ARGININE N-METHYLTRANSFERASE 3"/>
    <property type="match status" value="1"/>
</dbReference>
<dbReference type="FunFam" id="2.70.160.11:FF:000001">
    <property type="entry name" value="Blast:Protein arginine N-methyltransferase 1"/>
    <property type="match status" value="1"/>
</dbReference>
<evidence type="ECO:0000256" key="1">
    <source>
        <dbReference type="ARBA" id="ARBA00022603"/>
    </source>
</evidence>
<evidence type="ECO:0000259" key="7">
    <source>
        <dbReference type="Pfam" id="PF00149"/>
    </source>
</evidence>
<evidence type="ECO:0000256" key="4">
    <source>
        <dbReference type="PROSITE-ProRule" id="PRU01015"/>
    </source>
</evidence>
<dbReference type="Gene3D" id="2.70.160.11">
    <property type="entry name" value="Hnrnp arginine n-methyltransferase1"/>
    <property type="match status" value="1"/>
</dbReference>
<feature type="domain" description="Putative 5'-nucleotidase C-terminal" evidence="8">
    <location>
        <begin position="366"/>
        <end position="577"/>
    </location>
</feature>
<dbReference type="SUPFAM" id="SSF56300">
    <property type="entry name" value="Metallo-dependent phosphatases"/>
    <property type="match status" value="1"/>
</dbReference>
<evidence type="ECO:0000256" key="2">
    <source>
        <dbReference type="ARBA" id="ARBA00022679"/>
    </source>
</evidence>
<dbReference type="GO" id="GO:0042054">
    <property type="term" value="F:histone methyltransferase activity"/>
    <property type="evidence" value="ECO:0007669"/>
    <property type="project" value="TreeGrafter"/>
</dbReference>
<dbReference type="InterPro" id="IPR055135">
    <property type="entry name" value="PRMT_dom"/>
</dbReference>
<sequence>MFRKSFILVALLKGASCVQPEAPTPKAAPLRDLPWAQLNFLHTTDIHGWWGGHLQEASYSSDWGDYVSFAKHMHDKADADGSDLLLIDTGDRVEGNAIYDSSKPRGKFTYEIAKEQNIDLICSGNHELYKADTAEGEFFHTVPDFKGNYLASNLDIYNPKTGVLEPLAPRFKKFTTKNQGIRILAFGFLFDFTGNANNSLVHRVEDTVTEEWFIEALKDEDLDLIIVYGHVDIRSEEYALLFSTIRSMHWDTPIQFFGGHSHIRDYKIFDSKSVALESGRYMETLGFMSIDGLSAGGTNNVAPVTQKSKLTFSRRYIDNNLFSMQHHSGKDAKGFATEHGKEVSKAIGDARQSLGLGELYGCAPQDLWVSRRPYPHNESIFTWIGEQLLPQTIEKSERIRTGGKAIVITNTGAIRFDIFKGTFTKDTKFLVSPFTSSIRYIKDVPYKVASQVLKLLNSEGPIMLEMMESNALLQPPEVSAARYRRQLLNAQANAFASPQQGQTPLGASSGDIQTFPGYTTKDDAGADGDDTIHEPITFYNLPNCIQANVGFSGSNERDQEAETVDVMYNEFIQKWVLLALEYLGEKRALEDTQAFDNGKSFTDIMTEWVEEHWGAEEDKCELASTRCPALRPLVKSVRFWYYQKPKFPNRYPGVRKRQFFFCFHHPFFPITSSHFLSLSIINMANQQEAGKKDPLTGMAHSEAHYFNSYNHHGIHEEMLKDEVRTKSYRDAIYQNPHLFKDKVVLDVGCGTSILSMFAVKAGAKHVIGVDMSTIIDKAKEIVEVNGMSDKITLLQGKMEEVVLPFDKVDIIISEWMGYFLLYESMLDTVLYARDKYLVKDGLIFPDKATIFMAGIEDGDYKEEKIGFWDNVWGFDYSPLKATAMTEPLVDTVDIKAVVTDPSPVITLDLYTCTVADLAFRLPYELKVRRNDFVHAVIAWFDIEFAACHKPIRFSTGPHTKYTHWKQTVFYLKDVLTVEEGETISGVLENKPSEKNHRDLDISISYKLETEDMHRQAVGEAKYKMC</sequence>
<dbReference type="PANTHER" id="PTHR11006">
    <property type="entry name" value="PROTEIN ARGININE N-METHYLTRANSFERASE"/>
    <property type="match status" value="1"/>
</dbReference>
<gene>
    <name evidence="10" type="ORF">GMOD_00006936</name>
</gene>
<dbReference type="Pfam" id="PF22528">
    <property type="entry name" value="PRMT_C"/>
    <property type="match status" value="1"/>
</dbReference>
<evidence type="ECO:0000313" key="10">
    <source>
        <dbReference type="EMBL" id="RMZ71786.1"/>
    </source>
</evidence>
<dbReference type="GO" id="GO:0032259">
    <property type="term" value="P:methylation"/>
    <property type="evidence" value="ECO:0007669"/>
    <property type="project" value="UniProtKB-KW"/>
</dbReference>
<dbReference type="FunFam" id="3.90.780.10:FF:000009">
    <property type="entry name" value="Ser/Thr protein phosphatase family"/>
    <property type="match status" value="1"/>
</dbReference>
<dbReference type="Pfam" id="PF21953">
    <property type="entry name" value="NadN_nucleosid_C"/>
    <property type="match status" value="1"/>
</dbReference>
<dbReference type="InterPro" id="IPR053828">
    <property type="entry name" value="Nucleosidase_C"/>
</dbReference>
<dbReference type="AlphaFoldDB" id="A0A3M7MBA4"/>
<dbReference type="Gene3D" id="3.40.50.150">
    <property type="entry name" value="Vaccinia Virus protein VP39"/>
    <property type="match status" value="1"/>
</dbReference>
<evidence type="ECO:0000259" key="8">
    <source>
        <dbReference type="Pfam" id="PF21953"/>
    </source>
</evidence>
<dbReference type="InterPro" id="IPR029052">
    <property type="entry name" value="Metallo-depent_PP-like"/>
</dbReference>
<dbReference type="GO" id="GO:0005634">
    <property type="term" value="C:nucleus"/>
    <property type="evidence" value="ECO:0007669"/>
    <property type="project" value="TreeGrafter"/>
</dbReference>
<dbReference type="GO" id="GO:0016274">
    <property type="term" value="F:protein-arginine N-methyltransferase activity"/>
    <property type="evidence" value="ECO:0007669"/>
    <property type="project" value="InterPro"/>
</dbReference>
<proteinExistence type="predicted"/>
<keyword evidence="11" id="KW-1185">Reference proteome</keyword>
<dbReference type="Proteomes" id="UP000265663">
    <property type="component" value="Unassembled WGS sequence"/>
</dbReference>
<organism evidence="10 11">
    <name type="scientific">Pyrenophora seminiperda CCB06</name>
    <dbReference type="NCBI Taxonomy" id="1302712"/>
    <lineage>
        <taxon>Eukaryota</taxon>
        <taxon>Fungi</taxon>
        <taxon>Dikarya</taxon>
        <taxon>Ascomycota</taxon>
        <taxon>Pezizomycotina</taxon>
        <taxon>Dothideomycetes</taxon>
        <taxon>Pleosporomycetidae</taxon>
        <taxon>Pleosporales</taxon>
        <taxon>Pleosporineae</taxon>
        <taxon>Pleosporaceae</taxon>
        <taxon>Pyrenophora</taxon>
    </lineage>
</organism>
<feature type="compositionally biased region" description="Polar residues" evidence="5">
    <location>
        <begin position="496"/>
        <end position="512"/>
    </location>
</feature>
<dbReference type="EMBL" id="KE747827">
    <property type="protein sequence ID" value="RMZ71786.1"/>
    <property type="molecule type" value="Genomic_DNA"/>
</dbReference>
<evidence type="ECO:0000256" key="3">
    <source>
        <dbReference type="ARBA" id="ARBA00022691"/>
    </source>
</evidence>
<feature type="domain" description="Calcineurin-like phosphoesterase" evidence="7">
    <location>
        <begin position="39"/>
        <end position="263"/>
    </location>
</feature>
<evidence type="ECO:0000256" key="5">
    <source>
        <dbReference type="SAM" id="MobiDB-lite"/>
    </source>
</evidence>
<dbReference type="SUPFAM" id="SSF53335">
    <property type="entry name" value="S-adenosyl-L-methionine-dependent methyltransferases"/>
    <property type="match status" value="1"/>
</dbReference>
<name>A0A3M7MBA4_9PLEO</name>
<protein>
    <submittedName>
        <fullName evidence="10">Ser Thr phosphatase family</fullName>
    </submittedName>
</protein>
<dbReference type="GO" id="GO:0016787">
    <property type="term" value="F:hydrolase activity"/>
    <property type="evidence" value="ECO:0007669"/>
    <property type="project" value="InterPro"/>
</dbReference>
<evidence type="ECO:0000256" key="6">
    <source>
        <dbReference type="SAM" id="SignalP"/>
    </source>
</evidence>
<dbReference type="Pfam" id="PF06325">
    <property type="entry name" value="PrmA"/>
    <property type="match status" value="1"/>
</dbReference>
<accession>A0A3M7MBA4</accession>
<keyword evidence="3 4" id="KW-0949">S-adenosyl-L-methionine</keyword>